<evidence type="ECO:0000256" key="10">
    <source>
        <dbReference type="ARBA" id="ARBA00023136"/>
    </source>
</evidence>
<evidence type="ECO:0000256" key="12">
    <source>
        <dbReference type="ARBA" id="ARBA00047375"/>
    </source>
</evidence>
<dbReference type="GO" id="GO:0009922">
    <property type="term" value="F:fatty acid elongase activity"/>
    <property type="evidence" value="ECO:0007669"/>
    <property type="project" value="UniProtKB-EC"/>
</dbReference>
<keyword evidence="6 13" id="KW-0812">Transmembrane</keyword>
<evidence type="ECO:0000256" key="6">
    <source>
        <dbReference type="ARBA" id="ARBA00022692"/>
    </source>
</evidence>
<dbReference type="Pfam" id="PF01151">
    <property type="entry name" value="ELO"/>
    <property type="match status" value="1"/>
</dbReference>
<dbReference type="EC" id="2.3.1.199" evidence="3"/>
<evidence type="ECO:0000256" key="13">
    <source>
        <dbReference type="SAM" id="Phobius"/>
    </source>
</evidence>
<dbReference type="GO" id="GO:0042761">
    <property type="term" value="P:very long-chain fatty acid biosynthetic process"/>
    <property type="evidence" value="ECO:0007669"/>
    <property type="project" value="TreeGrafter"/>
</dbReference>
<evidence type="ECO:0000256" key="4">
    <source>
        <dbReference type="ARBA" id="ARBA00022516"/>
    </source>
</evidence>
<evidence type="ECO:0000313" key="14">
    <source>
        <dbReference type="EMBL" id="MBX36050.1"/>
    </source>
</evidence>
<comment type="subcellular location">
    <subcellularLocation>
        <location evidence="1">Membrane</location>
        <topology evidence="1">Multi-pass membrane protein</topology>
    </subcellularLocation>
</comment>
<dbReference type="PANTHER" id="PTHR11157:SF134">
    <property type="entry name" value="ELONGATION OF FATTY ACIDS PROTEIN 1-RELATED"/>
    <property type="match status" value="1"/>
</dbReference>
<dbReference type="GO" id="GO:0019367">
    <property type="term" value="P:fatty acid elongation, saturated fatty acid"/>
    <property type="evidence" value="ECO:0007669"/>
    <property type="project" value="TreeGrafter"/>
</dbReference>
<dbReference type="EMBL" id="GGEC01055566">
    <property type="protein sequence ID" value="MBX36050.1"/>
    <property type="molecule type" value="Transcribed_RNA"/>
</dbReference>
<proteinExistence type="inferred from homology"/>
<dbReference type="GO" id="GO:0034625">
    <property type="term" value="P:fatty acid elongation, monounsaturated fatty acid"/>
    <property type="evidence" value="ECO:0007669"/>
    <property type="project" value="TreeGrafter"/>
</dbReference>
<feature type="transmembrane region" description="Helical" evidence="13">
    <location>
        <begin position="49"/>
        <end position="71"/>
    </location>
</feature>
<keyword evidence="11" id="KW-0275">Fatty acid biosynthesis</keyword>
<protein>
    <recommendedName>
        <fullName evidence="3">very-long-chain 3-oxoacyl-CoA synthase</fullName>
        <ecNumber evidence="3">2.3.1.199</ecNumber>
    </recommendedName>
</protein>
<evidence type="ECO:0000256" key="8">
    <source>
        <dbReference type="ARBA" id="ARBA00022989"/>
    </source>
</evidence>
<evidence type="ECO:0000256" key="5">
    <source>
        <dbReference type="ARBA" id="ARBA00022679"/>
    </source>
</evidence>
<evidence type="ECO:0000256" key="11">
    <source>
        <dbReference type="ARBA" id="ARBA00023160"/>
    </source>
</evidence>
<dbReference type="InterPro" id="IPR002076">
    <property type="entry name" value="ELO_fam"/>
</dbReference>
<comment type="catalytic activity">
    <reaction evidence="12">
        <text>a very-long-chain acyl-CoA + malonyl-CoA + H(+) = a very-long-chain 3-oxoacyl-CoA + CO2 + CoA</text>
        <dbReference type="Rhea" id="RHEA:32727"/>
        <dbReference type="ChEBI" id="CHEBI:15378"/>
        <dbReference type="ChEBI" id="CHEBI:16526"/>
        <dbReference type="ChEBI" id="CHEBI:57287"/>
        <dbReference type="ChEBI" id="CHEBI:57384"/>
        <dbReference type="ChEBI" id="CHEBI:90725"/>
        <dbReference type="ChEBI" id="CHEBI:90736"/>
        <dbReference type="EC" id="2.3.1.199"/>
    </reaction>
</comment>
<accession>A0A2P2N0Q6</accession>
<keyword evidence="7" id="KW-0276">Fatty acid metabolism</keyword>
<organism evidence="14">
    <name type="scientific">Rhizophora mucronata</name>
    <name type="common">Asiatic mangrove</name>
    <dbReference type="NCBI Taxonomy" id="61149"/>
    <lineage>
        <taxon>Eukaryota</taxon>
        <taxon>Viridiplantae</taxon>
        <taxon>Streptophyta</taxon>
        <taxon>Embryophyta</taxon>
        <taxon>Tracheophyta</taxon>
        <taxon>Spermatophyta</taxon>
        <taxon>Magnoliopsida</taxon>
        <taxon>eudicotyledons</taxon>
        <taxon>Gunneridae</taxon>
        <taxon>Pentapetalae</taxon>
        <taxon>rosids</taxon>
        <taxon>fabids</taxon>
        <taxon>Malpighiales</taxon>
        <taxon>Rhizophoraceae</taxon>
        <taxon>Rhizophora</taxon>
    </lineage>
</organism>
<evidence type="ECO:0000256" key="7">
    <source>
        <dbReference type="ARBA" id="ARBA00022832"/>
    </source>
</evidence>
<dbReference type="PANTHER" id="PTHR11157">
    <property type="entry name" value="FATTY ACID ACYL TRANSFERASE-RELATED"/>
    <property type="match status" value="1"/>
</dbReference>
<dbReference type="AlphaFoldDB" id="A0A2P2N0Q6"/>
<reference evidence="14" key="1">
    <citation type="submission" date="2018-02" db="EMBL/GenBank/DDBJ databases">
        <title>Rhizophora mucronata_Transcriptome.</title>
        <authorList>
            <person name="Meera S.P."/>
            <person name="Sreeshan A."/>
            <person name="Augustine A."/>
        </authorList>
    </citation>
    <scope>NUCLEOTIDE SEQUENCE</scope>
    <source>
        <tissue evidence="14">Leaf</tissue>
    </source>
</reference>
<dbReference type="GO" id="GO:0030148">
    <property type="term" value="P:sphingolipid biosynthetic process"/>
    <property type="evidence" value="ECO:0007669"/>
    <property type="project" value="TreeGrafter"/>
</dbReference>
<keyword evidence="4" id="KW-0444">Lipid biosynthesis</keyword>
<evidence type="ECO:0000256" key="9">
    <source>
        <dbReference type="ARBA" id="ARBA00023098"/>
    </source>
</evidence>
<comment type="similarity">
    <text evidence="2">Belongs to the ELO family.</text>
</comment>
<dbReference type="GO" id="GO:0034626">
    <property type="term" value="P:fatty acid elongation, polyunsaturated fatty acid"/>
    <property type="evidence" value="ECO:0007669"/>
    <property type="project" value="TreeGrafter"/>
</dbReference>
<name>A0A2P2N0Q6_RHIMU</name>
<evidence type="ECO:0000256" key="1">
    <source>
        <dbReference type="ARBA" id="ARBA00004141"/>
    </source>
</evidence>
<evidence type="ECO:0000256" key="2">
    <source>
        <dbReference type="ARBA" id="ARBA00007263"/>
    </source>
</evidence>
<keyword evidence="8 13" id="KW-1133">Transmembrane helix</keyword>
<keyword evidence="5" id="KW-0808">Transferase</keyword>
<keyword evidence="9" id="KW-0443">Lipid metabolism</keyword>
<feature type="transmembrane region" description="Helical" evidence="13">
    <location>
        <begin position="25"/>
        <end position="43"/>
    </location>
</feature>
<dbReference type="GO" id="GO:0005789">
    <property type="term" value="C:endoplasmic reticulum membrane"/>
    <property type="evidence" value="ECO:0007669"/>
    <property type="project" value="TreeGrafter"/>
</dbReference>
<keyword evidence="10 13" id="KW-0472">Membrane</keyword>
<sequence>MYYYYLSCAMGVRPRWKRLVTDCQIVQFVFSFAVSVLMLYYHFTGLGCSGIWGWCFNAVFNASLLVLFADFRSKSYSKRRRIDDQDKRS</sequence>
<evidence type="ECO:0000256" key="3">
    <source>
        <dbReference type="ARBA" id="ARBA00012307"/>
    </source>
</evidence>